<dbReference type="Proteomes" id="UP000594262">
    <property type="component" value="Unplaced"/>
</dbReference>
<evidence type="ECO:0000313" key="2">
    <source>
        <dbReference type="Proteomes" id="UP000594262"/>
    </source>
</evidence>
<dbReference type="EnsemblMetazoa" id="CLYHEMT015595.1">
    <property type="protein sequence ID" value="CLYHEMP015595.1"/>
    <property type="gene ID" value="CLYHEMG015595"/>
</dbReference>
<sequence>MHEICRQQFKIASTISTYLATYHGRKIQDSFIDLGSYYEEYVKEKKKAINLYLYVDTPYMKIGFKWALEQNKSSDDDNDDTYQSGSSSTLIICPICHCTSPPNTECVRCVQNGELEESLAADQVSIP</sequence>
<name>A0A7M5WZK5_9CNID</name>
<proteinExistence type="predicted"/>
<dbReference type="AlphaFoldDB" id="A0A7M5WZK5"/>
<reference evidence="1" key="1">
    <citation type="submission" date="2021-01" db="UniProtKB">
        <authorList>
            <consortium name="EnsemblMetazoa"/>
        </authorList>
    </citation>
    <scope>IDENTIFICATION</scope>
</reference>
<evidence type="ECO:0000313" key="1">
    <source>
        <dbReference type="EnsemblMetazoa" id="CLYHEMP015595.1"/>
    </source>
</evidence>
<organism evidence="1 2">
    <name type="scientific">Clytia hemisphaerica</name>
    <dbReference type="NCBI Taxonomy" id="252671"/>
    <lineage>
        <taxon>Eukaryota</taxon>
        <taxon>Metazoa</taxon>
        <taxon>Cnidaria</taxon>
        <taxon>Hydrozoa</taxon>
        <taxon>Hydroidolina</taxon>
        <taxon>Leptothecata</taxon>
        <taxon>Obeliida</taxon>
        <taxon>Clytiidae</taxon>
        <taxon>Clytia</taxon>
    </lineage>
</organism>
<protein>
    <submittedName>
        <fullName evidence="1">Uncharacterized protein</fullName>
    </submittedName>
</protein>
<keyword evidence="2" id="KW-1185">Reference proteome</keyword>
<accession>A0A7M5WZK5</accession>